<feature type="transmembrane region" description="Helical" evidence="1">
    <location>
        <begin position="7"/>
        <end position="28"/>
    </location>
</feature>
<name>A0ABQ3V7T2_9CHLR</name>
<feature type="transmembrane region" description="Helical" evidence="1">
    <location>
        <begin position="62"/>
        <end position="85"/>
    </location>
</feature>
<evidence type="ECO:0000313" key="3">
    <source>
        <dbReference type="Proteomes" id="UP000654345"/>
    </source>
</evidence>
<evidence type="ECO:0000313" key="2">
    <source>
        <dbReference type="EMBL" id="GHO60915.1"/>
    </source>
</evidence>
<dbReference type="EMBL" id="BNJG01000007">
    <property type="protein sequence ID" value="GHO60915.1"/>
    <property type="molecule type" value="Genomic_DNA"/>
</dbReference>
<sequence>MKRARLVRIIATIATVITAALGMGTYTHANFTNIHILFGLLVALILLLLSLVATFTRGLRGLGAIGIVYAVLMPMLGVTQQLILIGDLHWLVETTHLAVGFGALALIGVIGERLIHRKAVMSKNTLSPEAA</sequence>
<dbReference type="Proteomes" id="UP000654345">
    <property type="component" value="Unassembled WGS sequence"/>
</dbReference>
<keyword evidence="1" id="KW-0812">Transmembrane</keyword>
<keyword evidence="3" id="KW-1185">Reference proteome</keyword>
<dbReference type="RefSeq" id="WP_201376940.1">
    <property type="nucleotide sequence ID" value="NZ_BNJG01000007.1"/>
</dbReference>
<evidence type="ECO:0000256" key="1">
    <source>
        <dbReference type="SAM" id="Phobius"/>
    </source>
</evidence>
<reference evidence="2 3" key="1">
    <citation type="journal article" date="2021" name="Int. J. Syst. Evol. Microbiol.">
        <title>Reticulibacter mediterranei gen. nov., sp. nov., within the new family Reticulibacteraceae fam. nov., and Ktedonospora formicarum gen. nov., sp. nov., Ktedonobacter robiniae sp. nov., Dictyobacter formicarum sp. nov. and Dictyobacter arantiisoli sp. nov., belonging to the class Ktedonobacteria.</title>
        <authorList>
            <person name="Yabe S."/>
            <person name="Zheng Y."/>
            <person name="Wang C.M."/>
            <person name="Sakai Y."/>
            <person name="Abe K."/>
            <person name="Yokota A."/>
            <person name="Donadio S."/>
            <person name="Cavaletti L."/>
            <person name="Monciardini P."/>
        </authorList>
    </citation>
    <scope>NUCLEOTIDE SEQUENCE [LARGE SCALE GENOMIC DNA]</scope>
    <source>
        <strain evidence="2 3">SOSP1-30</strain>
    </source>
</reference>
<feature type="transmembrane region" description="Helical" evidence="1">
    <location>
        <begin position="97"/>
        <end position="115"/>
    </location>
</feature>
<proteinExistence type="predicted"/>
<comment type="caution">
    <text evidence="2">The sequence shown here is derived from an EMBL/GenBank/DDBJ whole genome shotgun (WGS) entry which is preliminary data.</text>
</comment>
<keyword evidence="1" id="KW-0472">Membrane</keyword>
<protein>
    <submittedName>
        <fullName evidence="2">Uncharacterized protein</fullName>
    </submittedName>
</protein>
<feature type="transmembrane region" description="Helical" evidence="1">
    <location>
        <begin position="34"/>
        <end position="55"/>
    </location>
</feature>
<keyword evidence="1" id="KW-1133">Transmembrane helix</keyword>
<organism evidence="2 3">
    <name type="scientific">Ktedonobacter robiniae</name>
    <dbReference type="NCBI Taxonomy" id="2778365"/>
    <lineage>
        <taxon>Bacteria</taxon>
        <taxon>Bacillati</taxon>
        <taxon>Chloroflexota</taxon>
        <taxon>Ktedonobacteria</taxon>
        <taxon>Ktedonobacterales</taxon>
        <taxon>Ktedonobacteraceae</taxon>
        <taxon>Ktedonobacter</taxon>
    </lineage>
</organism>
<gene>
    <name evidence="2" type="ORF">KSB_93900</name>
</gene>
<accession>A0ABQ3V7T2</accession>